<organism evidence="1 2">
    <name type="scientific">Rangifer tarandus platyrhynchus</name>
    <name type="common">Svalbard reindeer</name>
    <dbReference type="NCBI Taxonomy" id="3082113"/>
    <lineage>
        <taxon>Eukaryota</taxon>
        <taxon>Metazoa</taxon>
        <taxon>Chordata</taxon>
        <taxon>Craniata</taxon>
        <taxon>Vertebrata</taxon>
        <taxon>Euteleostomi</taxon>
        <taxon>Mammalia</taxon>
        <taxon>Eutheria</taxon>
        <taxon>Laurasiatheria</taxon>
        <taxon>Artiodactyla</taxon>
        <taxon>Ruminantia</taxon>
        <taxon>Pecora</taxon>
        <taxon>Cervidae</taxon>
        <taxon>Odocoileinae</taxon>
        <taxon>Rangifer</taxon>
    </lineage>
</organism>
<name>A0ABN8XJT1_RANTA</name>
<dbReference type="Proteomes" id="UP001176941">
    <property type="component" value="Unassembled WGS sequence"/>
</dbReference>
<gene>
    <name evidence="1" type="ORF">MRATA1EN1_LOCUS31185</name>
</gene>
<comment type="caution">
    <text evidence="1">The sequence shown here is derived from an EMBL/GenBank/DDBJ whole genome shotgun (WGS) entry which is preliminary data.</text>
</comment>
<dbReference type="EMBL" id="CATKSN020000412">
    <property type="protein sequence ID" value="CAI9149567.1"/>
    <property type="molecule type" value="Genomic_DNA"/>
</dbReference>
<reference evidence="1" key="1">
    <citation type="submission" date="2023-04" db="EMBL/GenBank/DDBJ databases">
        <authorList>
            <consortium name="ELIXIR-Norway"/>
        </authorList>
    </citation>
    <scope>NUCLEOTIDE SEQUENCE [LARGE SCALE GENOMIC DNA]</scope>
</reference>
<evidence type="ECO:0000313" key="2">
    <source>
        <dbReference type="Proteomes" id="UP001176941"/>
    </source>
</evidence>
<protein>
    <submittedName>
        <fullName evidence="1">Uncharacterized protein</fullName>
    </submittedName>
</protein>
<proteinExistence type="predicted"/>
<accession>A0ABN8XJT1</accession>
<sequence length="169" mass="19467">MRFRCISPWRVQQSAKCCEVLLVLVQSINFVVTREDVLLRMLRLTLPLHWTLLLHPSVPPFRLKPLGALQALDTLTLYLLRLALSPCGYRFSSCWRCATCSRCKSSWPNQHTCTPHRRPHISSCYRYRSSCWCFCRLSRERYDSCPCCRECCPAAFSYSGGRSGCCTSA</sequence>
<evidence type="ECO:0000313" key="1">
    <source>
        <dbReference type="EMBL" id="CAI9149567.1"/>
    </source>
</evidence>
<keyword evidence="2" id="KW-1185">Reference proteome</keyword>